<evidence type="ECO:0000256" key="1">
    <source>
        <dbReference type="SAM" id="MobiDB-lite"/>
    </source>
</evidence>
<feature type="transmembrane region" description="Helical" evidence="2">
    <location>
        <begin position="20"/>
        <end position="41"/>
    </location>
</feature>
<dbReference type="PANTHER" id="PTHR10877:SF150">
    <property type="entry name" value="REJ DOMAIN-CONTAINING PROTEIN"/>
    <property type="match status" value="1"/>
</dbReference>
<keyword evidence="2" id="KW-0472">Membrane</keyword>
<sequence length="156" mass="18263">MLGGYFYTTLTERYPVFGAWFYLFYCFTMMFLILNVLVAIINTSCELGSQELLSKSNEFEIMQFMMKSLKTKISWLSGETAEPELDDATAEVQLRIEKLKSSRINRLQKQEVEAMSTFEKSMKALKRLDNVNLDRNLGINPENKYKQSTRRRRPSQ</sequence>
<dbReference type="GO" id="GO:0016020">
    <property type="term" value="C:membrane"/>
    <property type="evidence" value="ECO:0007669"/>
    <property type="project" value="TreeGrafter"/>
</dbReference>
<dbReference type="PANTHER" id="PTHR10877">
    <property type="entry name" value="POLYCYSTIN FAMILY MEMBER"/>
    <property type="match status" value="1"/>
</dbReference>
<dbReference type="GO" id="GO:0005262">
    <property type="term" value="F:calcium channel activity"/>
    <property type="evidence" value="ECO:0007669"/>
    <property type="project" value="TreeGrafter"/>
</dbReference>
<proteinExistence type="predicted"/>
<keyword evidence="2" id="KW-0812">Transmembrane</keyword>
<organism evidence="3 5">
    <name type="scientific">Oikopleura dioica</name>
    <name type="common">Tunicate</name>
    <dbReference type="NCBI Taxonomy" id="34765"/>
    <lineage>
        <taxon>Eukaryota</taxon>
        <taxon>Metazoa</taxon>
        <taxon>Chordata</taxon>
        <taxon>Tunicata</taxon>
        <taxon>Appendicularia</taxon>
        <taxon>Copelata</taxon>
        <taxon>Oikopleuridae</taxon>
        <taxon>Oikopleura</taxon>
    </lineage>
</organism>
<dbReference type="OrthoDB" id="6021456at2759"/>
<name>E4WVT9_OIKDI</name>
<keyword evidence="5" id="KW-1185">Reference proteome</keyword>
<dbReference type="Proteomes" id="UP000001307">
    <property type="component" value="Unassembled WGS sequence"/>
</dbReference>
<dbReference type="EMBL" id="FN653017">
    <property type="protein sequence ID" value="CBY21242.1"/>
    <property type="molecule type" value="Genomic_DNA"/>
</dbReference>
<evidence type="ECO:0000313" key="3">
    <source>
        <dbReference type="EMBL" id="CBY21242.1"/>
    </source>
</evidence>
<keyword evidence="2" id="KW-1133">Transmembrane helix</keyword>
<gene>
    <name evidence="3" type="ORF">GSOID_T00008997001</name>
    <name evidence="4" type="ORF">GSOID_T00025588001</name>
</gene>
<feature type="compositionally biased region" description="Basic residues" evidence="1">
    <location>
        <begin position="147"/>
        <end position="156"/>
    </location>
</feature>
<reference evidence="3 5" key="1">
    <citation type="journal article" date="2010" name="Science">
        <title>Plasticity of animal genome architecture unmasked by rapid evolution of a pelagic tunicate.</title>
        <authorList>
            <person name="Denoeud F."/>
            <person name="Henriet S."/>
            <person name="Mungpakdee S."/>
            <person name="Aury J.M."/>
            <person name="Da Silva C."/>
            <person name="Brinkmann H."/>
            <person name="Mikhaleva J."/>
            <person name="Olsen L.C."/>
            <person name="Jubin C."/>
            <person name="Canestro C."/>
            <person name="Bouquet J.M."/>
            <person name="Danks G."/>
            <person name="Poulain J."/>
            <person name="Campsteijn C."/>
            <person name="Adamski M."/>
            <person name="Cross I."/>
            <person name="Yadetie F."/>
            <person name="Muffato M."/>
            <person name="Louis A."/>
            <person name="Butcher S."/>
            <person name="Tsagkogeorga G."/>
            <person name="Konrad A."/>
            <person name="Singh S."/>
            <person name="Jensen M.F."/>
            <person name="Cong E.H."/>
            <person name="Eikeseth-Otteraa H."/>
            <person name="Noel B."/>
            <person name="Anthouard V."/>
            <person name="Porcel B.M."/>
            <person name="Kachouri-Lafond R."/>
            <person name="Nishino A."/>
            <person name="Ugolini M."/>
            <person name="Chourrout P."/>
            <person name="Nishida H."/>
            <person name="Aasland R."/>
            <person name="Huzurbazar S."/>
            <person name="Westhof E."/>
            <person name="Delsuc F."/>
            <person name="Lehrach H."/>
            <person name="Reinhardt R."/>
            <person name="Weissenbach J."/>
            <person name="Roy S.W."/>
            <person name="Artiguenave F."/>
            <person name="Postlethwait J.H."/>
            <person name="Manak J.R."/>
            <person name="Thompson E.M."/>
            <person name="Jaillon O."/>
            <person name="Du Pasquier L."/>
            <person name="Boudinot P."/>
            <person name="Liberles D.A."/>
            <person name="Volff J.N."/>
            <person name="Philippe H."/>
            <person name="Lenhard B."/>
            <person name="Roest Crollius H."/>
            <person name="Wincker P."/>
            <person name="Chourrout D."/>
        </authorList>
    </citation>
    <scope>NUCLEOTIDE SEQUENCE [LARGE SCALE GENOMIC DNA]</scope>
</reference>
<dbReference type="EMBL" id="FN654312">
    <property type="protein sequence ID" value="CBY31671.1"/>
    <property type="molecule type" value="Genomic_DNA"/>
</dbReference>
<protein>
    <submittedName>
        <fullName evidence="3">Uncharacterized protein</fullName>
    </submittedName>
</protein>
<dbReference type="Proteomes" id="UP000011014">
    <property type="component" value="Unassembled WGS sequence"/>
</dbReference>
<evidence type="ECO:0000313" key="5">
    <source>
        <dbReference type="Proteomes" id="UP000001307"/>
    </source>
</evidence>
<evidence type="ECO:0000313" key="4">
    <source>
        <dbReference type="EMBL" id="CBY31671.1"/>
    </source>
</evidence>
<dbReference type="InterPro" id="IPR051223">
    <property type="entry name" value="Polycystin"/>
</dbReference>
<feature type="region of interest" description="Disordered" evidence="1">
    <location>
        <begin position="137"/>
        <end position="156"/>
    </location>
</feature>
<dbReference type="GO" id="GO:0050982">
    <property type="term" value="P:detection of mechanical stimulus"/>
    <property type="evidence" value="ECO:0007669"/>
    <property type="project" value="TreeGrafter"/>
</dbReference>
<dbReference type="AlphaFoldDB" id="E4WVT9"/>
<evidence type="ECO:0000256" key="2">
    <source>
        <dbReference type="SAM" id="Phobius"/>
    </source>
</evidence>
<accession>E4WVT9</accession>